<feature type="compositionally biased region" description="Acidic residues" evidence="7">
    <location>
        <begin position="567"/>
        <end position="578"/>
    </location>
</feature>
<dbReference type="GO" id="GO:0005634">
    <property type="term" value="C:nucleus"/>
    <property type="evidence" value="ECO:0007669"/>
    <property type="project" value="TreeGrafter"/>
</dbReference>
<feature type="region of interest" description="Disordered" evidence="7">
    <location>
        <begin position="564"/>
        <end position="607"/>
    </location>
</feature>
<feature type="compositionally biased region" description="Basic residues" evidence="7">
    <location>
        <begin position="290"/>
        <end position="303"/>
    </location>
</feature>
<gene>
    <name evidence="11" type="ORF">E6O75_ATG07519</name>
</gene>
<dbReference type="GO" id="GO:0010468">
    <property type="term" value="P:regulation of gene expression"/>
    <property type="evidence" value="ECO:0007669"/>
    <property type="project" value="TreeGrafter"/>
</dbReference>
<feature type="region of interest" description="Disordered" evidence="7">
    <location>
        <begin position="1212"/>
        <end position="1250"/>
    </location>
</feature>
<feature type="compositionally biased region" description="Polar residues" evidence="7">
    <location>
        <begin position="1029"/>
        <end position="1057"/>
    </location>
</feature>
<dbReference type="PANTHER" id="PTHR10694:SF7">
    <property type="entry name" value="[HISTONE H3]-TRIMETHYL-L-LYSINE(9) DEMETHYLASE"/>
    <property type="match status" value="1"/>
</dbReference>
<dbReference type="FunFam" id="2.60.120.650:FF:000024">
    <property type="entry name" value="Putative jumonji family transcription factor"/>
    <property type="match status" value="1"/>
</dbReference>
<dbReference type="Pfam" id="PF02373">
    <property type="entry name" value="JmjC"/>
    <property type="match status" value="1"/>
</dbReference>
<dbReference type="GO" id="GO:0051864">
    <property type="term" value="F:histone H3K36 demethylase activity"/>
    <property type="evidence" value="ECO:0007669"/>
    <property type="project" value="TreeGrafter"/>
</dbReference>
<feature type="compositionally biased region" description="Pro residues" evidence="7">
    <location>
        <begin position="1017"/>
        <end position="1027"/>
    </location>
</feature>
<proteinExistence type="inferred from homology"/>
<feature type="compositionally biased region" description="Polar residues" evidence="7">
    <location>
        <begin position="1104"/>
        <end position="1114"/>
    </location>
</feature>
<feature type="compositionally biased region" description="Low complexity" evidence="7">
    <location>
        <begin position="217"/>
        <end position="232"/>
    </location>
</feature>
<evidence type="ECO:0000256" key="1">
    <source>
        <dbReference type="ARBA" id="ARBA00009711"/>
    </source>
</evidence>
<evidence type="ECO:0000256" key="4">
    <source>
        <dbReference type="ARBA" id="ARBA00022771"/>
    </source>
</evidence>
<evidence type="ECO:0000256" key="5">
    <source>
        <dbReference type="ARBA" id="ARBA00022833"/>
    </source>
</evidence>
<accession>A0A4Z1NY00</accession>
<dbReference type="Pfam" id="PF13832">
    <property type="entry name" value="zf-HC5HC2H_2"/>
    <property type="match status" value="1"/>
</dbReference>
<dbReference type="PROSITE" id="PS51184">
    <property type="entry name" value="JMJC"/>
    <property type="match status" value="1"/>
</dbReference>
<dbReference type="STRING" id="86259.A0A4Z1NY00"/>
<evidence type="ECO:0000256" key="3">
    <source>
        <dbReference type="ARBA" id="ARBA00022723"/>
    </source>
</evidence>
<feature type="compositionally biased region" description="Polar residues" evidence="7">
    <location>
        <begin position="1321"/>
        <end position="1334"/>
    </location>
</feature>
<dbReference type="Gene3D" id="2.60.120.650">
    <property type="entry name" value="Cupin"/>
    <property type="match status" value="2"/>
</dbReference>
<keyword evidence="4" id="KW-0863">Zinc-finger</keyword>
<dbReference type="InterPro" id="IPR013083">
    <property type="entry name" value="Znf_RING/FYVE/PHD"/>
</dbReference>
<evidence type="ECO:0000313" key="12">
    <source>
        <dbReference type="Proteomes" id="UP000298493"/>
    </source>
</evidence>
<feature type="domain" description="JmjN" evidence="8">
    <location>
        <begin position="107"/>
        <end position="148"/>
    </location>
</feature>
<evidence type="ECO:0000313" key="11">
    <source>
        <dbReference type="EMBL" id="TID20059.1"/>
    </source>
</evidence>
<evidence type="ECO:0000256" key="7">
    <source>
        <dbReference type="SAM" id="MobiDB-lite"/>
    </source>
</evidence>
<dbReference type="PANTHER" id="PTHR10694">
    <property type="entry name" value="LYSINE-SPECIFIC DEMETHYLASE"/>
    <property type="match status" value="1"/>
</dbReference>
<evidence type="ECO:0000256" key="2">
    <source>
        <dbReference type="ARBA" id="ARBA00012900"/>
    </source>
</evidence>
<feature type="compositionally biased region" description="Basic residues" evidence="7">
    <location>
        <begin position="238"/>
        <end position="249"/>
    </location>
</feature>
<feature type="region of interest" description="Disordered" evidence="7">
    <location>
        <begin position="1301"/>
        <end position="1334"/>
    </location>
</feature>
<feature type="region of interest" description="Disordered" evidence="7">
    <location>
        <begin position="960"/>
        <end position="1114"/>
    </location>
</feature>
<feature type="compositionally biased region" description="Basic and acidic residues" evidence="7">
    <location>
        <begin position="196"/>
        <end position="212"/>
    </location>
</feature>
<feature type="compositionally biased region" description="Acidic residues" evidence="7">
    <location>
        <begin position="53"/>
        <end position="64"/>
    </location>
</feature>
<comment type="caution">
    <text evidence="11">The sequence shown here is derived from an EMBL/GenBank/DDBJ whole genome shotgun (WGS) entry which is preliminary data.</text>
</comment>
<dbReference type="SMART" id="SM00558">
    <property type="entry name" value="JmjC"/>
    <property type="match status" value="1"/>
</dbReference>
<dbReference type="GO" id="GO:0000785">
    <property type="term" value="C:chromatin"/>
    <property type="evidence" value="ECO:0007669"/>
    <property type="project" value="TreeGrafter"/>
</dbReference>
<feature type="compositionally biased region" description="Polar residues" evidence="7">
    <location>
        <begin position="1085"/>
        <end position="1097"/>
    </location>
</feature>
<evidence type="ECO:0000259" key="10">
    <source>
        <dbReference type="PROSITE" id="PS51805"/>
    </source>
</evidence>
<dbReference type="GO" id="GO:0140684">
    <property type="term" value="F:histone H3K9me2/H3K9me3 demethylase activity"/>
    <property type="evidence" value="ECO:0007669"/>
    <property type="project" value="UniProtKB-EC"/>
</dbReference>
<keyword evidence="3" id="KW-0479">Metal-binding</keyword>
<evidence type="ECO:0000259" key="8">
    <source>
        <dbReference type="PROSITE" id="PS51183"/>
    </source>
</evidence>
<dbReference type="PROSITE" id="PS51805">
    <property type="entry name" value="EPHD"/>
    <property type="match status" value="1"/>
</dbReference>
<dbReference type="Proteomes" id="UP000298493">
    <property type="component" value="Unassembled WGS sequence"/>
</dbReference>
<feature type="compositionally biased region" description="Basic and acidic residues" evidence="7">
    <location>
        <begin position="855"/>
        <end position="866"/>
    </location>
</feature>
<feature type="region of interest" description="Disordered" evidence="7">
    <location>
        <begin position="835"/>
        <end position="866"/>
    </location>
</feature>
<dbReference type="InterPro" id="IPR055500">
    <property type="entry name" value="DUF7072"/>
</dbReference>
<dbReference type="PROSITE" id="PS51183">
    <property type="entry name" value="JMJN"/>
    <property type="match status" value="1"/>
</dbReference>
<dbReference type="InterPro" id="IPR003349">
    <property type="entry name" value="JmjN"/>
</dbReference>
<dbReference type="EMBL" id="SNSC02000011">
    <property type="protein sequence ID" value="TID20059.1"/>
    <property type="molecule type" value="Genomic_DNA"/>
</dbReference>
<dbReference type="SUPFAM" id="SSF51197">
    <property type="entry name" value="Clavaminate synthase-like"/>
    <property type="match status" value="1"/>
</dbReference>
<dbReference type="GO" id="GO:0008270">
    <property type="term" value="F:zinc ion binding"/>
    <property type="evidence" value="ECO:0007669"/>
    <property type="project" value="UniProtKB-KW"/>
</dbReference>
<dbReference type="OrthoDB" id="9547406at2759"/>
<comment type="similarity">
    <text evidence="1">Belongs to the JHDM3 histone demethylase family.</text>
</comment>
<evidence type="ECO:0000259" key="9">
    <source>
        <dbReference type="PROSITE" id="PS51184"/>
    </source>
</evidence>
<feature type="region of interest" description="Disordered" evidence="7">
    <location>
        <begin position="196"/>
        <end position="322"/>
    </location>
</feature>
<feature type="domain" description="JmjC" evidence="9">
    <location>
        <begin position="378"/>
        <end position="541"/>
    </location>
</feature>
<feature type="compositionally biased region" description="Polar residues" evidence="7">
    <location>
        <begin position="1215"/>
        <end position="1235"/>
    </location>
</feature>
<keyword evidence="5" id="KW-0862">Zinc</keyword>
<dbReference type="Pfam" id="PF23258">
    <property type="entry name" value="DUF7072"/>
    <property type="match status" value="1"/>
</dbReference>
<feature type="domain" description="PHD-type" evidence="10">
    <location>
        <begin position="622"/>
        <end position="747"/>
    </location>
</feature>
<dbReference type="InterPro" id="IPR034732">
    <property type="entry name" value="EPHD"/>
</dbReference>
<feature type="compositionally biased region" description="Acidic residues" evidence="7">
    <location>
        <begin position="253"/>
        <end position="264"/>
    </location>
</feature>
<feature type="region of interest" description="Disordered" evidence="7">
    <location>
        <begin position="1"/>
        <end position="71"/>
    </location>
</feature>
<feature type="compositionally biased region" description="Polar residues" evidence="7">
    <location>
        <begin position="1367"/>
        <end position="1380"/>
    </location>
</feature>
<sequence>MGTVASPPHMAEEIQSGAMNEHAKELPQLADNSHRILTPPTSEDHDGNSSELSDIEDPEDEDIGEITPDHYWDEENGGKIPVFKPVGIDTLSMTPSIVAIPPWGLHPFEAVMRFARTVLTSTFVEKVNHYGMKSGIVKIIPPQEWRDSLPPLDEAVKTIKVKNPITQEWAGTHGVYTGANIEKQRSYNLPQWRNLCEETNHRPPPKKGERRAPPPARTKAASRTTAASASAAYGEKRKPGRSRMNPRRKLKDEDEPVESTEDDIAQVPPTPTSPDRAGSEIEEEATPVRPKAKGRQPRGRQPKAAKDVKKSTSSRRVNNRYEGADEIDEEAFQDFDYHLENVEEFNKERCAELEENYWKTINFGTPMYGADMPGSLFDKRTKEWNVANLDNLLDVLGQKVPGVNTAYLYLGMWKASFAWHLEDVDLYSINYIHFGAPKQWYSISQADARKFEQAMRTIFPQDYKHCDQFLRHKTYLISPEKLKSQFGIKVNKLVHYEGEFVITYPYGYHSGYNIGYNCAESVNFATHDWLQYGRIAKKCDCESDSVWVDVNEIERKLRGEPTPEYVEVTDDDDSEGEVEVAPAPAPGKAKAGRKRKRPAKESKVEPKHKVKRLKLRVRMSGREPCVLCPNDVRFDYLLPTDTGKQAHKLCALYTPETYIVVDKDTGAERICGVGNVDKARLDLKCNYCRSKKGSCFQCSSKKCTRAFHATCAAAAGVLVDHGPTPTWDEEGTEYYCDGFDFRCKFHRPRRPKSADTDYLEKLDHVRRYAKGLKKGDLVQALCFQGDIFAGMVAENRPSEGVVLLDVQPEVFGVQIEVEWKYLLVLDPAQSLRPKPSPLAKPLPEHLSNNDNVNSENRKDGVPEVGDPFHDPDTVFKWAEWNAANVLEARNPDVKLKVNLTKPDQLWHYLPKTSTEARPQYTDDHSKLVHNMKSNFLDTVKPPVPPTNFPPQRFSYGPPYAPSSTFQGGARPVQHKSQQADIYRPYNYKPKDPSQFNVYAQPFPYQNGGYRDPRYSAPHPPTNKPPVGSPNYQVYTGPQRTQTASSATHPTHTQSQPARPNPHVPQSLISHLPPARLDNSPPIPNYYQQVEQRYSKPQVTPAAATRTSMPSPNLSHQPRGVAPIANMLGPSTSVARATATPPIGFTPPSLRSPSTSLSTKEYVGHIQKYPYLVHVFTRRPREYVSPYASGGGFSEVYQAKLDTARTQLDNLRKRSGSSFLPQLSPMASKTAACSPSQAPPKSESPLAGAHYGVPQQVPRSDMMQYQSPQDFERHVSHEKVQPEEEAVGARWDQLLHKLRQPDALNNSPRPLSHGPALHDNQRYTTPYPSSSHSQYSAAPATVYSVATTTNYSAVPPAFSTASGTYPLPASSQPHAPMSYSSHPRYDPAYQTTAPYSSTPPPQQQMYNLPPPSAMVRTSSGGGFSSGYRSQSPVRPDYSPLSEHATPRPVANMHPRTESPMGRPPQGVGIGLGLENYKI</sequence>
<organism evidence="11 12">
    <name type="scientific">Venturia nashicola</name>
    <dbReference type="NCBI Taxonomy" id="86259"/>
    <lineage>
        <taxon>Eukaryota</taxon>
        <taxon>Fungi</taxon>
        <taxon>Dikarya</taxon>
        <taxon>Ascomycota</taxon>
        <taxon>Pezizomycotina</taxon>
        <taxon>Dothideomycetes</taxon>
        <taxon>Pleosporomycetidae</taxon>
        <taxon>Venturiales</taxon>
        <taxon>Venturiaceae</taxon>
        <taxon>Venturia</taxon>
    </lineage>
</organism>
<evidence type="ECO:0000256" key="6">
    <source>
        <dbReference type="ARBA" id="ARBA00049349"/>
    </source>
</evidence>
<protein>
    <recommendedName>
        <fullName evidence="2">[histone H3]-trimethyl-L-lysine(9) demethylase</fullName>
        <ecNumber evidence="2">1.14.11.66</ecNumber>
    </recommendedName>
</protein>
<dbReference type="EC" id="1.14.11.66" evidence="2"/>
<keyword evidence="12" id="KW-1185">Reference proteome</keyword>
<comment type="catalytic activity">
    <reaction evidence="6">
        <text>N(6),N(6),N(6)-trimethyl-L-lysyl(9)-[histone H3] + 2 2-oxoglutarate + 2 O2 = N(6)-methyl-L-lysyl(9)-[histone H3] + 2 formaldehyde + 2 succinate + 2 CO2</text>
        <dbReference type="Rhea" id="RHEA:60200"/>
        <dbReference type="Rhea" id="RHEA-COMP:15538"/>
        <dbReference type="Rhea" id="RHEA-COMP:15542"/>
        <dbReference type="ChEBI" id="CHEBI:15379"/>
        <dbReference type="ChEBI" id="CHEBI:16526"/>
        <dbReference type="ChEBI" id="CHEBI:16810"/>
        <dbReference type="ChEBI" id="CHEBI:16842"/>
        <dbReference type="ChEBI" id="CHEBI:30031"/>
        <dbReference type="ChEBI" id="CHEBI:61929"/>
        <dbReference type="ChEBI" id="CHEBI:61961"/>
        <dbReference type="EC" id="1.14.11.66"/>
    </reaction>
</comment>
<dbReference type="Gene3D" id="3.30.40.10">
    <property type="entry name" value="Zinc/RING finger domain, C3HC4 (zinc finger)"/>
    <property type="match status" value="1"/>
</dbReference>
<feature type="compositionally biased region" description="Pro residues" evidence="7">
    <location>
        <begin position="1396"/>
        <end position="1411"/>
    </location>
</feature>
<name>A0A4Z1NY00_9PEZI</name>
<dbReference type="SMART" id="SM00545">
    <property type="entry name" value="JmjN"/>
    <property type="match status" value="1"/>
</dbReference>
<dbReference type="InterPro" id="IPR003347">
    <property type="entry name" value="JmjC_dom"/>
</dbReference>
<dbReference type="CDD" id="cd15571">
    <property type="entry name" value="ePHD"/>
    <property type="match status" value="1"/>
</dbReference>
<reference evidence="11 12" key="1">
    <citation type="submission" date="2019-04" db="EMBL/GenBank/DDBJ databases">
        <title>High contiguity whole genome sequence and gene annotation resource for two Venturia nashicola isolates.</title>
        <authorList>
            <person name="Prokchorchik M."/>
            <person name="Won K."/>
            <person name="Lee Y."/>
            <person name="Choi E.D."/>
            <person name="Segonzac C."/>
            <person name="Sohn K.H."/>
        </authorList>
    </citation>
    <scope>NUCLEOTIDE SEQUENCE [LARGE SCALE GENOMIC DNA]</scope>
    <source>
        <strain evidence="11 12">PRI2</strain>
    </source>
</reference>
<feature type="region of interest" description="Disordered" evidence="7">
    <location>
        <begin position="1367"/>
        <end position="1467"/>
    </location>
</feature>